<dbReference type="InterPro" id="IPR011990">
    <property type="entry name" value="TPR-like_helical_dom_sf"/>
</dbReference>
<reference evidence="1 2" key="1">
    <citation type="submission" date="2018-02" db="EMBL/GenBank/DDBJ databases">
        <title>The genomes of Aspergillus section Nigri reveals drivers in fungal speciation.</title>
        <authorList>
            <consortium name="DOE Joint Genome Institute"/>
            <person name="Vesth T.C."/>
            <person name="Nybo J."/>
            <person name="Theobald S."/>
            <person name="Brandl J."/>
            <person name="Frisvad J.C."/>
            <person name="Nielsen K.F."/>
            <person name="Lyhne E.K."/>
            <person name="Kogle M.E."/>
            <person name="Kuo A."/>
            <person name="Riley R."/>
            <person name="Clum A."/>
            <person name="Nolan M."/>
            <person name="Lipzen A."/>
            <person name="Salamov A."/>
            <person name="Henrissat B."/>
            <person name="Wiebenga A."/>
            <person name="De vries R.P."/>
            <person name="Grigoriev I.V."/>
            <person name="Mortensen U.H."/>
            <person name="Andersen M.R."/>
            <person name="Baker S.E."/>
        </authorList>
    </citation>
    <scope>NUCLEOTIDE SEQUENCE [LARGE SCALE GENOMIC DNA]</scope>
    <source>
        <strain evidence="1 2">CBS 101889</strain>
    </source>
</reference>
<gene>
    <name evidence="1" type="ORF">BO97DRAFT_5668</name>
</gene>
<protein>
    <submittedName>
        <fullName evidence="1">Uncharacterized protein</fullName>
    </submittedName>
</protein>
<dbReference type="Gene3D" id="1.25.40.10">
    <property type="entry name" value="Tetratricopeptide repeat domain"/>
    <property type="match status" value="1"/>
</dbReference>
<proteinExistence type="predicted"/>
<dbReference type="OrthoDB" id="448455at2759"/>
<dbReference type="RefSeq" id="XP_025556531.1">
    <property type="nucleotide sequence ID" value="XM_025700913.1"/>
</dbReference>
<sequence length="533" mass="60864">MPNKISDVKSMSILNLAREAKFICDSDWHVRVARALRESNHLEEAEDEYNQAEENDANSWIIKTELALTLAARGNLREAVEKAKEALTRDPPPDTLSQSKIYLDLSVWQLARGRKSEAIEAAKNAYTREPGSLLKTAHYFQTLGRAGKYRLLIELCQELNRSDSTPTPLVQLLLGWEEGHDLFGEAAWNMNEMPFARKILEETVEAAEREGDFEGAAFEEDQRALYYLRHEQADRRPRLIWEKLHSRIPDIQTREYIEQLQCRSLCNDYYRKAVEAKSSKDQAAWVDKLEDLAKVSWRANTAAATPEHRGDAALMLSRWRRLYGNEKQTDKEKSLKELCRSKVCQGVRILEDDDPLNDADGYVILARALLSAGEEEEASQVFAAAMLPLLRRSQSLGKGDTRSSNALEAMQRAPLSPFPCHGKYGCKEDDWLALYVCRVCLDASFCISCLVKQANSRVCDKSHDMIQVYLKGRDLNSMQKPMAAFKEGQLEPDKEWLKELKQRWQITDDTIAATSLPTPEIVRKSQIKLKLFY</sequence>
<name>A0A395IB13_ASPHC</name>
<accession>A0A395IB13</accession>
<dbReference type="AlphaFoldDB" id="A0A395IB13"/>
<dbReference type="SUPFAM" id="SSF48452">
    <property type="entry name" value="TPR-like"/>
    <property type="match status" value="1"/>
</dbReference>
<dbReference type="EMBL" id="KZ824267">
    <property type="protein sequence ID" value="RAL17377.1"/>
    <property type="molecule type" value="Genomic_DNA"/>
</dbReference>
<keyword evidence="2" id="KW-1185">Reference proteome</keyword>
<dbReference type="GeneID" id="37205202"/>
<evidence type="ECO:0000313" key="2">
    <source>
        <dbReference type="Proteomes" id="UP000248961"/>
    </source>
</evidence>
<dbReference type="Proteomes" id="UP000248961">
    <property type="component" value="Unassembled WGS sequence"/>
</dbReference>
<dbReference type="VEuPathDB" id="FungiDB:BO97DRAFT_5668"/>
<evidence type="ECO:0000313" key="1">
    <source>
        <dbReference type="EMBL" id="RAL17377.1"/>
    </source>
</evidence>
<organism evidence="1 2">
    <name type="scientific">Aspergillus homomorphus (strain CBS 101889)</name>
    <dbReference type="NCBI Taxonomy" id="1450537"/>
    <lineage>
        <taxon>Eukaryota</taxon>
        <taxon>Fungi</taxon>
        <taxon>Dikarya</taxon>
        <taxon>Ascomycota</taxon>
        <taxon>Pezizomycotina</taxon>
        <taxon>Eurotiomycetes</taxon>
        <taxon>Eurotiomycetidae</taxon>
        <taxon>Eurotiales</taxon>
        <taxon>Aspergillaceae</taxon>
        <taxon>Aspergillus</taxon>
        <taxon>Aspergillus subgen. Circumdati</taxon>
    </lineage>
</organism>